<comment type="caution">
    <text evidence="1">The sequence shown here is derived from an EMBL/GenBank/DDBJ whole genome shotgun (WGS) entry which is preliminary data.</text>
</comment>
<gene>
    <name evidence="1" type="ORF">NM688_g4509</name>
</gene>
<name>A0ACC1T2Y1_9APHY</name>
<evidence type="ECO:0000313" key="2">
    <source>
        <dbReference type="Proteomes" id="UP001148662"/>
    </source>
</evidence>
<evidence type="ECO:0000313" key="1">
    <source>
        <dbReference type="EMBL" id="KAJ3551785.1"/>
    </source>
</evidence>
<protein>
    <submittedName>
        <fullName evidence="1">Uncharacterized protein</fullName>
    </submittedName>
</protein>
<accession>A0ACC1T2Y1</accession>
<dbReference type="Proteomes" id="UP001148662">
    <property type="component" value="Unassembled WGS sequence"/>
</dbReference>
<sequence length="2514" mass="280004">MVVFLRLASSTTQRLMSAANLNFDATYHDLESIESIEATTYMDIFHTGPVAPPSIGSYYAKSEAREKLLIRSVQTDTPSIRAVVQHFPQHTISYERTSAVISSSMTALHTLIAKFAGRVVYHLSASNWSVVFSRIKNNIHMLASTSEEEPDTMDVRLMTHCWLDRARLVQLLQELSSLLVNMQKGAQMAIANPLRTAIWNWVENHPEEFNDALLYHRRLEGAPERVFDILYQLVDVQDKAAVWPALTALMCISSDRIKAEYQINSMGVPRGPHGRKDRNFAELLIRTLLNPPKISDVPFVCALDVCRAASRIQPVAGDIELPLQAMATDVAHEVKMILAKWGGYQKPFWESPDEIDVGLIADALATIYRFLSEEESIPIIQQALQPDMSDAVKISAIKACITLVTESTRLPWQRPVDNLKAKIMPRLYGIFHSAITRRAEYDASGVLKKPAWRPKAKRYTTETLPDRELALHGLLALWRADVHWFIDGMSMENKDRWIAETLEQWQAPADYSVRLAIARTIRYIQEGLRTTPKDSYCYQAGVTWLMHCASGSMAAFGMSLLSCRTDFEAQRMWMHMSHELLYRFLLTMDAVKIPQVPDGRSDAFGLAEIAFLVTLTSADRTVSATAAHCLRLIAVIERQKGGAPARLVSEEEKSKRYPVYEQLGNAKALILGRIADQKRIRKLLRLIALPTPSNVAVWEECYWRWCALNAMASRHSMDPSEEGSPPNGDRTLTTEERQAQWQNLTLFLSSFSAACLRDGHDSSALAAVIPALYLPDTLRVLPDPAELLSSFLKDLINLLLADSGQARDAAREALSTEAHPRLYPRILKELDQVLHSITDHENEVEWENLSIFLDQFTSILKVIVENVQSGEDLRGVDIISMLLRMAIWITRFHEVAPFRLKIRFCALCDSFLEQPELFARRDNTARISIADCILEWAQEVTTSKDSEQTRIQREINTATLRTAVKLFDRLELQTVNEEGQPANGEDSGHTVARLFNRYSAFLFKAYSRTETGMQDDGISEQTTFSQSRTSGKDGDLRELIIRGLASLISSNPEYGVKHCLPMTFDADPAMRVVFAHAFARVVGKGFKFEKSEVQPPAAKQSKLCELVKASDPALALAICEVCPPAEVDQIINVLLNMFDTRSSLMSLLKAMIDKEIARTESETALFRSNSTCTRFLSAFARIYGYSYLRDLIVPLIKTMSSLPPGHSYDLDPTKAPNQDYAQNQKDLEFVAGSFLEIITASVPAFPSMFREICAHIGKAVNEVWPEAKFSALGAFIFLRFISPAIVNPALVDVDAPVDPVIRRGLMNIAKIMQNLANNIFFGKEMHMVPLNDFLSANIVNVTRFLSEINKYTPPEEEQEEWLDTAYDETDNIVLHRFFERHADKVGKELLSATSKAIELEGDDDKGTGSGKRSWNAICNALVENTQASLIPTVSNLTGQAHEGYKDLLARYSHRDTSSVRNFFLPALTLKDQPLVFVLSVARMDVETLDLELLLYYILKTLSSPAFEDRKFDIVFDWTGFGPGAQVPVHWLKFTCEVVPLDIRERFRAARMLTPNALALKYMRKLYNLTNGVSLSSVHTMHTTTADLLRNYPEGTSIPSLQYAVKQEEEEALEFNEVFMRHNHPMRVPVIMRVAQSHIRITTMKATNINNALSCRATELIPLADISDVYNIATGHDANEFIIRKIRQGTTMYFTSQARDAIVKAVRNAKASMKNVQIPGFERFSKISNVIATLLHIGMVNIGDNNEELRIASYELLCSICTCLDFEGKPVVPTKTIFVPGRAGAFVTQLSEKLAAHATHLTLDFLSEVSAGMDKAPVSQRVACLQYMGPWIRNLSQFTSPTSRLYEPSGAKFRDCIRVLIELTLADQEIHAVVQKYIWLEIGKLDSEAVNVILDELMRAAVDGGIGSQRCEIVADTMTSITSINVRARIAARIRKVLGKTSSRPSKSLADNIHWNEIACLTRLCLVANYLPRNGTQAQLFVAEGAHYISLVAGTGQLLVRTSVYGMVVNQLHSVYQSKPSGENSQLSPEVQSLLDECASPEILKVFGLMKPTSTSDYVLFDPTNEKQHLDLLERLNDLLVRIMQAISGSQALLNIWRARWMSLITSSAFQTCPAIQTRAFVSLSILATSDVDDDLLYQILVALKSALESYDDTDTMTVVSMLRCLGKMTPGLQTKSRYLPQLFWLAVALLESSSNAVYIEAVRLVRVTVEALAEQGVFKDKGVAATLLEGRVALDEAACQIDQMLGLSFESSFSFSLATIIFKGLRQPSLQEDADSTLRSLMRVTVQSCTDHGPTPAEGGTGSPICADILGYFLALLPVSSTSVSFRKLLEEANVDAVWYSEQVLPLEDDDPLSRVPFALLGISDGVAALYTTSFISSILSTAQGDDSEAEVLFTILSDIANAYPNVIMSGFDVLQDQIKEAFSTASNPNTLSAVSNVFRVAMQDVRRGGILRGSSSTLSTVDEINGAGSKSHYNALDEYGMKGLANGFQYFGPAQSSNIIHFISQLVVKIVEG</sequence>
<proteinExistence type="predicted"/>
<keyword evidence="2" id="KW-1185">Reference proteome</keyword>
<organism evidence="1 2">
    <name type="scientific">Phlebia brevispora</name>
    <dbReference type="NCBI Taxonomy" id="194682"/>
    <lineage>
        <taxon>Eukaryota</taxon>
        <taxon>Fungi</taxon>
        <taxon>Dikarya</taxon>
        <taxon>Basidiomycota</taxon>
        <taxon>Agaricomycotina</taxon>
        <taxon>Agaricomycetes</taxon>
        <taxon>Polyporales</taxon>
        <taxon>Meruliaceae</taxon>
        <taxon>Phlebia</taxon>
    </lineage>
</organism>
<reference evidence="1" key="1">
    <citation type="submission" date="2022-07" db="EMBL/GenBank/DDBJ databases">
        <title>Genome Sequence of Phlebia brevispora.</title>
        <authorList>
            <person name="Buettner E."/>
        </authorList>
    </citation>
    <scope>NUCLEOTIDE SEQUENCE</scope>
    <source>
        <strain evidence="1">MPL23</strain>
    </source>
</reference>
<dbReference type="EMBL" id="JANHOG010000753">
    <property type="protein sequence ID" value="KAJ3551785.1"/>
    <property type="molecule type" value="Genomic_DNA"/>
</dbReference>